<comment type="caution">
    <text evidence="1">The sequence shown here is derived from an EMBL/GenBank/DDBJ whole genome shotgun (WGS) entry which is preliminary data.</text>
</comment>
<proteinExistence type="predicted"/>
<organism evidence="1 2">
    <name type="scientific">Candidozyma auris</name>
    <name type="common">Yeast</name>
    <name type="synonym">Candida auris</name>
    <dbReference type="NCBI Taxonomy" id="498019"/>
    <lineage>
        <taxon>Eukaryota</taxon>
        <taxon>Fungi</taxon>
        <taxon>Dikarya</taxon>
        <taxon>Ascomycota</taxon>
        <taxon>Saccharomycotina</taxon>
        <taxon>Pichiomycetes</taxon>
        <taxon>Metschnikowiaceae</taxon>
        <taxon>Candidozyma</taxon>
    </lineage>
</organism>
<evidence type="ECO:0000313" key="1">
    <source>
        <dbReference type="EMBL" id="KND98493.1"/>
    </source>
</evidence>
<dbReference type="AlphaFoldDB" id="A0A0L0NWW5"/>
<dbReference type="Proteomes" id="UP000037122">
    <property type="component" value="Unassembled WGS sequence"/>
</dbReference>
<name>A0A0L0NWW5_CANAR</name>
<gene>
    <name evidence="1" type="ORF">QG37_04384</name>
</gene>
<dbReference type="EMBL" id="LGST01000031">
    <property type="protein sequence ID" value="KND98493.1"/>
    <property type="molecule type" value="Genomic_DNA"/>
</dbReference>
<accession>A0A0L0NWW5</accession>
<evidence type="ECO:0000313" key="2">
    <source>
        <dbReference type="Proteomes" id="UP000037122"/>
    </source>
</evidence>
<reference evidence="2" key="1">
    <citation type="journal article" date="2015" name="BMC Genomics">
        <title>Draft genome of a commonly misdiagnosed multidrug resistant pathogen Candida auris.</title>
        <authorList>
            <person name="Chatterjee S."/>
            <person name="Alampalli S.V."/>
            <person name="Nageshan R.K."/>
            <person name="Chettiar S.T."/>
            <person name="Joshi S."/>
            <person name="Tatu U.S."/>
        </authorList>
    </citation>
    <scope>NUCLEOTIDE SEQUENCE [LARGE SCALE GENOMIC DNA]</scope>
    <source>
        <strain evidence="2">6684</strain>
    </source>
</reference>
<dbReference type="VEuPathDB" id="FungiDB:QG37_04384"/>
<sequence>MEENHRFGRSRNAANGTEKKYLFFHVFSCCKRNLELSVSAETMAIAEKRLLEAFNACPPATNT</sequence>
<protein>
    <submittedName>
        <fullName evidence="1">Uncharacterized protein</fullName>
    </submittedName>
</protein>